<dbReference type="Pfam" id="PF13936">
    <property type="entry name" value="HTH_38"/>
    <property type="match status" value="1"/>
</dbReference>
<evidence type="ECO:0000313" key="3">
    <source>
        <dbReference type="Proteomes" id="UP000675664"/>
    </source>
</evidence>
<evidence type="ECO:0000259" key="1">
    <source>
        <dbReference type="Pfam" id="PF13936"/>
    </source>
</evidence>
<keyword evidence="3" id="KW-1185">Reference proteome</keyword>
<reference evidence="2" key="2">
    <citation type="submission" date="2021-04" db="EMBL/GenBank/DDBJ databases">
        <authorList>
            <person name="Liu J."/>
        </authorList>
    </citation>
    <scope>NUCLEOTIDE SEQUENCE</scope>
    <source>
        <strain evidence="2">BAD-6</strain>
    </source>
</reference>
<proteinExistence type="predicted"/>
<accession>A0A8J8B1X8</accession>
<feature type="domain" description="Transposase IS30-like HTH" evidence="1">
    <location>
        <begin position="2"/>
        <end position="45"/>
    </location>
</feature>
<sequence length="72" mass="8484">MKNKHLTASDRQTIRELLHGRKNYVQIADILKKSPTTILREIEKHKVKVTRPGAENDCINRKFCNKEPLFRL</sequence>
<dbReference type="AlphaFoldDB" id="A0A8J8B1X8"/>
<dbReference type="EMBL" id="JAGSND010000001">
    <property type="protein sequence ID" value="MBR0596695.1"/>
    <property type="molecule type" value="Genomic_DNA"/>
</dbReference>
<evidence type="ECO:0000313" key="2">
    <source>
        <dbReference type="EMBL" id="MBR0596695.1"/>
    </source>
</evidence>
<dbReference type="RefSeq" id="WP_227016816.1">
    <property type="nucleotide sequence ID" value="NZ_JAGSND010000001.1"/>
</dbReference>
<dbReference type="InterPro" id="IPR025246">
    <property type="entry name" value="IS30-like_HTH"/>
</dbReference>
<organism evidence="2 3">
    <name type="scientific">Sinanaerobacter chloroacetimidivorans</name>
    <dbReference type="NCBI Taxonomy" id="2818044"/>
    <lineage>
        <taxon>Bacteria</taxon>
        <taxon>Bacillati</taxon>
        <taxon>Bacillota</taxon>
        <taxon>Clostridia</taxon>
        <taxon>Peptostreptococcales</taxon>
        <taxon>Anaerovoracaceae</taxon>
        <taxon>Sinanaerobacter</taxon>
    </lineage>
</organism>
<gene>
    <name evidence="2" type="ORF">KCX82_02285</name>
</gene>
<name>A0A8J8B1X8_9FIRM</name>
<comment type="caution">
    <text evidence="2">The sequence shown here is derived from an EMBL/GenBank/DDBJ whole genome shotgun (WGS) entry which is preliminary data.</text>
</comment>
<protein>
    <submittedName>
        <fullName evidence="2">Helix-turn-helix domain-containing protein</fullName>
    </submittedName>
</protein>
<dbReference type="Proteomes" id="UP000675664">
    <property type="component" value="Unassembled WGS sequence"/>
</dbReference>
<reference evidence="2" key="1">
    <citation type="submission" date="2021-04" db="EMBL/GenBank/DDBJ databases">
        <title>Sinoanaerobacter chloroacetimidivorans sp. nov., an obligate anaerobic bacterium isolated from anaerobic sludge.</title>
        <authorList>
            <person name="Bao Y."/>
        </authorList>
    </citation>
    <scope>NUCLEOTIDE SEQUENCE</scope>
    <source>
        <strain evidence="2">BAD-6</strain>
    </source>
</reference>